<dbReference type="InterPro" id="IPR001375">
    <property type="entry name" value="Peptidase_S9_cat"/>
</dbReference>
<reference evidence="2" key="1">
    <citation type="submission" date="2022-09" db="EMBL/GenBank/DDBJ databases">
        <title>Complete Genomes of Fervidibacillus albus and Fervidibacillus halotolerans isolated from tidal flat sediments.</title>
        <authorList>
            <person name="Kwon K.K."/>
            <person name="Yang S.-H."/>
            <person name="Park M.J."/>
            <person name="Oh H.-M."/>
        </authorList>
    </citation>
    <scope>NUCLEOTIDE SEQUENCE</scope>
    <source>
        <strain evidence="2">MEBiC13594</strain>
    </source>
</reference>
<keyword evidence="3" id="KW-1185">Reference proteome</keyword>
<dbReference type="RefSeq" id="WP_275421195.1">
    <property type="nucleotide sequence ID" value="NZ_CP106877.1"/>
</dbReference>
<dbReference type="PANTHER" id="PTHR47381">
    <property type="entry name" value="ALPHA/BETA-HYDROLASES SUPERFAMILY PROTEIN"/>
    <property type="match status" value="1"/>
</dbReference>
<dbReference type="Pfam" id="PF00326">
    <property type="entry name" value="Peptidase_S9"/>
    <property type="match status" value="1"/>
</dbReference>
<dbReference type="KEGG" id="fhl:OE105_02705"/>
<evidence type="ECO:0000259" key="1">
    <source>
        <dbReference type="Pfam" id="PF00326"/>
    </source>
</evidence>
<evidence type="ECO:0000313" key="3">
    <source>
        <dbReference type="Proteomes" id="UP001164726"/>
    </source>
</evidence>
<dbReference type="GO" id="GO:0008236">
    <property type="term" value="F:serine-type peptidase activity"/>
    <property type="evidence" value="ECO:0007669"/>
    <property type="project" value="InterPro"/>
</dbReference>
<dbReference type="Proteomes" id="UP001164726">
    <property type="component" value="Chromosome"/>
</dbReference>
<dbReference type="Gene3D" id="3.40.50.1820">
    <property type="entry name" value="alpha/beta hydrolase"/>
    <property type="match status" value="1"/>
</dbReference>
<dbReference type="EMBL" id="CP106877">
    <property type="protein sequence ID" value="WAA13055.1"/>
    <property type="molecule type" value="Genomic_DNA"/>
</dbReference>
<protein>
    <submittedName>
        <fullName evidence="2">Prolyl oligopeptidase family serine peptidase</fullName>
    </submittedName>
</protein>
<dbReference type="SUPFAM" id="SSF53474">
    <property type="entry name" value="alpha/beta-Hydrolases"/>
    <property type="match status" value="1"/>
</dbReference>
<proteinExistence type="predicted"/>
<gene>
    <name evidence="2" type="ORF">OE105_02705</name>
</gene>
<feature type="domain" description="Peptidase S9 prolyl oligopeptidase catalytic" evidence="1">
    <location>
        <begin position="97"/>
        <end position="241"/>
    </location>
</feature>
<dbReference type="GO" id="GO:0006508">
    <property type="term" value="P:proteolysis"/>
    <property type="evidence" value="ECO:0007669"/>
    <property type="project" value="InterPro"/>
</dbReference>
<accession>A0A9E8M1A8</accession>
<dbReference type="PANTHER" id="PTHR47381:SF3">
    <property type="entry name" value="ALPHA_BETA-HYDROLASES SUPERFAMILY PROTEIN"/>
    <property type="match status" value="1"/>
</dbReference>
<evidence type="ECO:0000313" key="2">
    <source>
        <dbReference type="EMBL" id="WAA13055.1"/>
    </source>
</evidence>
<organism evidence="2 3">
    <name type="scientific">Fervidibacillus halotolerans</name>
    <dbReference type="NCBI Taxonomy" id="2980027"/>
    <lineage>
        <taxon>Bacteria</taxon>
        <taxon>Bacillati</taxon>
        <taxon>Bacillota</taxon>
        <taxon>Bacilli</taxon>
        <taxon>Bacillales</taxon>
        <taxon>Bacillaceae</taxon>
        <taxon>Fervidibacillus</taxon>
    </lineage>
</organism>
<name>A0A9E8M1A8_9BACI</name>
<dbReference type="InterPro" id="IPR029058">
    <property type="entry name" value="AB_hydrolase_fold"/>
</dbReference>
<dbReference type="AlphaFoldDB" id="A0A9E8M1A8"/>
<sequence>MIGIKKKNVQGIPVLEVGKLSLEKQALPTVFFIHGFTSAKEHNLHYAYLLAEKNFRAILPEANLHGERSQSISENERNTQFWSIVVQTIEELNILKDTYVEEGLTVPDKIGLAGLSMGGIITLGALSRYQWIKVAVSLMGSPSYDKFSQDLIHQYEKQGEKLPFTNEQVEEEMKKIEKYDLSKRPETLQGRPLLFWHGKMDKVVPYQYAWEFYHKVKDEYGNHPEKIQFILDEKAEHKVTRAGVLKTVEWFEMYLA</sequence>